<name>A0A6A4DHK7_9STRA</name>
<dbReference type="Pfam" id="PF01412">
    <property type="entry name" value="ArfGap"/>
    <property type="match status" value="1"/>
</dbReference>
<evidence type="ECO:0000256" key="2">
    <source>
        <dbReference type="SAM" id="MobiDB-lite"/>
    </source>
</evidence>
<sequence length="1340" mass="151798">MMMFSRSAASSSSPVVQHQAFRKLTEMLQSCSENQCCADCTSRLNDSIWASTTVGAFLCIHCAGAHRKLGVQVSRVKSLHLDTWSDEEVAAMKGGNKNVNETYNKHLDKWIEVDASLELLPNTATEIREKCIRAKYEDRQFTKLPHSFASREEKNQDSPENPEEPMSSASSGAAAETLSPSSQRATADQNQQRGPGQTTQNGEPTVVKAGRVVEVTKRLLNYFVVVGRGALIPDQNIEKTKSPTEIRFLPAVLDMFPEMYADSPLPAHIGEFAFPEGFVLTKSYIAPVFFSFVLTNVSGVKIYACALKFYEELHPLEVVSLIAPHYHRQRHRRRPSNGPHQLDENDDNQRTQLPQWVQDLSGDVSSAPGPVFCPKCIVVTSHYPYFSAFRQFLQQIYRVTLSEPPMPIERYIANFLVEIPLPPPGQIQVQLTLPDRNLIISRPPKNEFPLIDFPFRPLFQVLDLNNVLLVFTCVALELKVVLCSKHIGSLTPVAEALLAILLPFSWQGAYIPVLPTSLLDVIDAPVPFLVGTHSDCLKHVAGRTSNVVFVDLDHNRVIPAVDDSGKTISVPKIPDREGSKLRAKLAEVASIFDPYAAGISRVDLAFPNEEHLEPIGNFASDHGQTIPLSTSYSESSMSDSINSHYSITKIRRGRRSSAAFSLPSSSLAPSPSASFSRSNSGLNRHAFSLSTSAMSPTGNDASGGLTDSRYNETDNFSTEGTRKAFLRFFVTLLKKYASYLNPPTTQAKSGTPALFDSKRFVHDNFDTASRPFVAQLVATQMFDRFIEDRVFNQQLPEVMFFDQSINQKLNRSLTIGKKKFDCSFLDDRSDEIQETFIAPPPSNIGLPDDGTVYKYKAFPRLKKTLFGNVRKPRELYSSREQQRNVSRVSFHQGIFKAAKSFIGSGASWEATRHLIISLQTQFRMYSARKKYWRQRSAAISIQRWVLARMKGKDVRQYFLALRNGAIMIQKVCRTHYAVARYRAQRRALLKLQFIARGYIVYARYQRISRGFRCLQALWRGSFYKRSYKNLKYQVVRAQSRIRGFLSRKHTTRWKTCMFEECRQKVFNLWSRCDTPLLYRSKFWLTFNRTDFFTIGVYREEESRLNAYFAETRSFSDVMGRCKLSDVYSQDTTKPGEKRGSAFTAIKRIVSPKARSSHKTIKEITAKRIKNERGNEYAGLKLRTQPSARLEYYKKFGIELDSKRKKRRLAALVWTNFETADISAEVVVSTSTSSDQLHPLPAQIDHQKQLRLRDDLAFTVNAALKSIRVSATGTADSASPHHLPRDRALDELQHQVRMLALQNRRLRGDLAASRRETSELRVKLQKAQQSPQLQRTRSNNI</sequence>
<dbReference type="GO" id="GO:0005096">
    <property type="term" value="F:GTPase activator activity"/>
    <property type="evidence" value="ECO:0007669"/>
    <property type="project" value="InterPro"/>
</dbReference>
<feature type="domain" description="Arf-GAP" evidence="3">
    <location>
        <begin position="22"/>
        <end position="156"/>
    </location>
</feature>
<dbReference type="InterPro" id="IPR005112">
    <property type="entry name" value="dDENN_dom"/>
</dbReference>
<comment type="caution">
    <text evidence="5">The sequence shown here is derived from an EMBL/GenBank/DDBJ whole genome shotgun (WGS) entry which is preliminary data.</text>
</comment>
<keyword evidence="1" id="KW-0862">Zinc</keyword>
<protein>
    <recommendedName>
        <fullName evidence="7">UDENN domain-containing protein</fullName>
    </recommendedName>
</protein>
<dbReference type="Gene3D" id="3.40.50.11500">
    <property type="match status" value="1"/>
</dbReference>
<dbReference type="PANTHER" id="PTHR12296:SF21">
    <property type="entry name" value="DENN DOMAIN-CONTAINING PROTEIN 3"/>
    <property type="match status" value="1"/>
</dbReference>
<proteinExistence type="predicted"/>
<dbReference type="PRINTS" id="PR00405">
    <property type="entry name" value="REVINTRACTNG"/>
</dbReference>
<dbReference type="Gene3D" id="3.30.450.200">
    <property type="match status" value="1"/>
</dbReference>
<feature type="region of interest" description="Disordered" evidence="2">
    <location>
        <begin position="143"/>
        <end position="205"/>
    </location>
</feature>
<evidence type="ECO:0000259" key="3">
    <source>
        <dbReference type="PROSITE" id="PS50115"/>
    </source>
</evidence>
<dbReference type="Gene3D" id="1.10.220.150">
    <property type="entry name" value="Arf GTPase activating protein"/>
    <property type="match status" value="1"/>
</dbReference>
<dbReference type="InterPro" id="IPR037516">
    <property type="entry name" value="Tripartite_DENN"/>
</dbReference>
<dbReference type="Pfam" id="PF03455">
    <property type="entry name" value="dDENN"/>
    <property type="match status" value="1"/>
</dbReference>
<feature type="domain" description="UDENN" evidence="4">
    <location>
        <begin position="230"/>
        <end position="796"/>
    </location>
</feature>
<dbReference type="CDD" id="cd08204">
    <property type="entry name" value="ArfGap"/>
    <property type="match status" value="1"/>
</dbReference>
<dbReference type="SMART" id="SM00015">
    <property type="entry name" value="IQ"/>
    <property type="match status" value="5"/>
</dbReference>
<evidence type="ECO:0000259" key="4">
    <source>
        <dbReference type="PROSITE" id="PS50211"/>
    </source>
</evidence>
<dbReference type="PROSITE" id="PS50211">
    <property type="entry name" value="DENN"/>
    <property type="match status" value="1"/>
</dbReference>
<dbReference type="GO" id="GO:0031410">
    <property type="term" value="C:cytoplasmic vesicle"/>
    <property type="evidence" value="ECO:0007669"/>
    <property type="project" value="TreeGrafter"/>
</dbReference>
<keyword evidence="1" id="KW-0479">Metal-binding</keyword>
<dbReference type="InterPro" id="IPR043153">
    <property type="entry name" value="DENN_C"/>
</dbReference>
<dbReference type="InterPro" id="IPR000048">
    <property type="entry name" value="IQ_motif_EF-hand-BS"/>
</dbReference>
<accession>A0A6A4DHK7</accession>
<dbReference type="EMBL" id="QXGE01000806">
    <property type="protein sequence ID" value="KAE9303383.1"/>
    <property type="molecule type" value="Genomic_DNA"/>
</dbReference>
<feature type="region of interest" description="Disordered" evidence="2">
    <location>
        <begin position="1320"/>
        <end position="1340"/>
    </location>
</feature>
<dbReference type="SMART" id="SM00105">
    <property type="entry name" value="ArfGap"/>
    <property type="match status" value="1"/>
</dbReference>
<dbReference type="InterPro" id="IPR038508">
    <property type="entry name" value="ArfGAP_dom_sf"/>
</dbReference>
<dbReference type="InterPro" id="IPR001164">
    <property type="entry name" value="ArfGAP_dom"/>
</dbReference>
<keyword evidence="1" id="KW-0863">Zinc-finger</keyword>
<dbReference type="SUPFAM" id="SSF57863">
    <property type="entry name" value="ArfGap/RecO-like zinc finger"/>
    <property type="match status" value="1"/>
</dbReference>
<dbReference type="SMART" id="SM00801">
    <property type="entry name" value="dDENN"/>
    <property type="match status" value="1"/>
</dbReference>
<dbReference type="GO" id="GO:0008270">
    <property type="term" value="F:zinc ion binding"/>
    <property type="evidence" value="ECO:0007669"/>
    <property type="project" value="UniProtKB-KW"/>
</dbReference>
<dbReference type="PANTHER" id="PTHR12296">
    <property type="entry name" value="DENN DOMAIN-CONTAINING PROTEIN 4"/>
    <property type="match status" value="1"/>
</dbReference>
<dbReference type="PROSITE" id="PS50096">
    <property type="entry name" value="IQ"/>
    <property type="match status" value="4"/>
</dbReference>
<dbReference type="Proteomes" id="UP000437068">
    <property type="component" value="Unassembled WGS sequence"/>
</dbReference>
<gene>
    <name evidence="5" type="ORF">PF001_g13576</name>
</gene>
<dbReference type="InterPro" id="IPR037278">
    <property type="entry name" value="ARFGAP/RecO"/>
</dbReference>
<evidence type="ECO:0000313" key="5">
    <source>
        <dbReference type="EMBL" id="KAE9303383.1"/>
    </source>
</evidence>
<evidence type="ECO:0008006" key="7">
    <source>
        <dbReference type="Google" id="ProtNLM"/>
    </source>
</evidence>
<dbReference type="PROSITE" id="PS50115">
    <property type="entry name" value="ARFGAP"/>
    <property type="match status" value="1"/>
</dbReference>
<evidence type="ECO:0000256" key="1">
    <source>
        <dbReference type="PROSITE-ProRule" id="PRU00288"/>
    </source>
</evidence>
<dbReference type="Pfam" id="PF02141">
    <property type="entry name" value="DENN"/>
    <property type="match status" value="1"/>
</dbReference>
<reference evidence="5 6" key="1">
    <citation type="submission" date="2018-08" db="EMBL/GenBank/DDBJ databases">
        <title>Genomic investigation of the strawberry pathogen Phytophthora fragariae indicates pathogenicity is determined by transcriptional variation in three key races.</title>
        <authorList>
            <person name="Adams T.M."/>
            <person name="Armitage A.D."/>
            <person name="Sobczyk M.K."/>
            <person name="Bates H.J."/>
            <person name="Dunwell J.M."/>
            <person name="Nellist C.F."/>
            <person name="Harrison R.J."/>
        </authorList>
    </citation>
    <scope>NUCLEOTIDE SEQUENCE [LARGE SCALE GENOMIC DNA]</scope>
    <source>
        <strain evidence="5 6">A4</strain>
    </source>
</reference>
<dbReference type="InterPro" id="IPR001194">
    <property type="entry name" value="cDENN_dom"/>
</dbReference>
<dbReference type="SMART" id="SM00799">
    <property type="entry name" value="DENN"/>
    <property type="match status" value="1"/>
</dbReference>
<dbReference type="SMART" id="SM00800">
    <property type="entry name" value="uDENN"/>
    <property type="match status" value="1"/>
</dbReference>
<dbReference type="Pfam" id="PF03456">
    <property type="entry name" value="uDENN"/>
    <property type="match status" value="1"/>
</dbReference>
<evidence type="ECO:0000313" key="6">
    <source>
        <dbReference type="Proteomes" id="UP000437068"/>
    </source>
</evidence>
<dbReference type="InterPro" id="IPR005113">
    <property type="entry name" value="uDENN_dom"/>
</dbReference>
<feature type="compositionally biased region" description="Polar residues" evidence="2">
    <location>
        <begin position="1325"/>
        <end position="1340"/>
    </location>
</feature>
<dbReference type="GO" id="GO:0032483">
    <property type="term" value="P:regulation of Rab protein signal transduction"/>
    <property type="evidence" value="ECO:0007669"/>
    <property type="project" value="TreeGrafter"/>
</dbReference>
<feature type="compositionally biased region" description="Polar residues" evidence="2">
    <location>
        <begin position="178"/>
        <end position="203"/>
    </location>
</feature>
<organism evidence="5 6">
    <name type="scientific">Phytophthora fragariae</name>
    <dbReference type="NCBI Taxonomy" id="53985"/>
    <lineage>
        <taxon>Eukaryota</taxon>
        <taxon>Sar</taxon>
        <taxon>Stramenopiles</taxon>
        <taxon>Oomycota</taxon>
        <taxon>Peronosporomycetes</taxon>
        <taxon>Peronosporales</taxon>
        <taxon>Peronosporaceae</taxon>
        <taxon>Phytophthora</taxon>
    </lineage>
</organism>
<dbReference type="InterPro" id="IPR051696">
    <property type="entry name" value="DENN_Domain_GEFs"/>
</dbReference>